<dbReference type="Gene3D" id="3.40.50.1010">
    <property type="entry name" value="5'-nuclease"/>
    <property type="match status" value="1"/>
</dbReference>
<feature type="compositionally biased region" description="Low complexity" evidence="2">
    <location>
        <begin position="12"/>
        <end position="23"/>
    </location>
</feature>
<protein>
    <submittedName>
        <fullName evidence="5">PINc domain-containing protein</fullName>
    </submittedName>
</protein>
<dbReference type="InterPro" id="IPR011990">
    <property type="entry name" value="TPR-like_helical_dom_sf"/>
</dbReference>
<feature type="region of interest" description="Disordered" evidence="2">
    <location>
        <begin position="1689"/>
        <end position="1714"/>
    </location>
</feature>
<keyword evidence="1" id="KW-0866">Nonsense-mediated mRNA decay</keyword>
<feature type="region of interest" description="Disordered" evidence="2">
    <location>
        <begin position="1351"/>
        <end position="1390"/>
    </location>
</feature>
<evidence type="ECO:0000256" key="2">
    <source>
        <dbReference type="SAM" id="MobiDB-lite"/>
    </source>
</evidence>
<keyword evidence="3" id="KW-0812">Transmembrane</keyword>
<dbReference type="SMART" id="SM00670">
    <property type="entry name" value="PINc"/>
    <property type="match status" value="1"/>
</dbReference>
<dbReference type="Pfam" id="PF10373">
    <property type="entry name" value="EST1_DNA_bind"/>
    <property type="match status" value="2"/>
</dbReference>
<dbReference type="SUPFAM" id="SSF88723">
    <property type="entry name" value="PIN domain-like"/>
    <property type="match status" value="1"/>
</dbReference>
<dbReference type="PANTHER" id="PTHR15696:SF0">
    <property type="entry name" value="TELOMERASE-BINDING PROTEIN EST1A"/>
    <property type="match status" value="1"/>
</dbReference>
<feature type="compositionally biased region" description="Low complexity" evidence="2">
    <location>
        <begin position="1364"/>
        <end position="1380"/>
    </location>
</feature>
<evidence type="ECO:0000256" key="1">
    <source>
        <dbReference type="ARBA" id="ARBA00023161"/>
    </source>
</evidence>
<reference evidence="5" key="1">
    <citation type="submission" date="2016-06" db="UniProtKB">
        <authorList>
            <consortium name="WormBaseParasite"/>
        </authorList>
    </citation>
    <scope>IDENTIFICATION</scope>
</reference>
<organism evidence="5">
    <name type="scientific">Schistocephalus solidus</name>
    <name type="common">Tapeworm</name>
    <dbReference type="NCBI Taxonomy" id="70667"/>
    <lineage>
        <taxon>Eukaryota</taxon>
        <taxon>Metazoa</taxon>
        <taxon>Spiralia</taxon>
        <taxon>Lophotrochozoa</taxon>
        <taxon>Platyhelminthes</taxon>
        <taxon>Cestoda</taxon>
        <taxon>Eucestoda</taxon>
        <taxon>Diphyllobothriidea</taxon>
        <taxon>Diphyllobothriidae</taxon>
        <taxon>Schistocephalus</taxon>
    </lineage>
</organism>
<keyword evidence="3" id="KW-1133">Transmembrane helix</keyword>
<evidence type="ECO:0000256" key="3">
    <source>
        <dbReference type="SAM" id="Phobius"/>
    </source>
</evidence>
<evidence type="ECO:0000259" key="4">
    <source>
        <dbReference type="SMART" id="SM00670"/>
    </source>
</evidence>
<evidence type="ECO:0000313" key="5">
    <source>
        <dbReference type="WBParaSite" id="SSLN_0000003801-mRNA-1"/>
    </source>
</evidence>
<proteinExistence type="predicted"/>
<dbReference type="GO" id="GO:0042162">
    <property type="term" value="F:telomeric DNA binding"/>
    <property type="evidence" value="ECO:0007669"/>
    <property type="project" value="TreeGrafter"/>
</dbReference>
<accession>A0A183S741</accession>
<dbReference type="GO" id="GO:0070034">
    <property type="term" value="F:telomerase RNA binding"/>
    <property type="evidence" value="ECO:0007669"/>
    <property type="project" value="TreeGrafter"/>
</dbReference>
<dbReference type="InterPro" id="IPR018834">
    <property type="entry name" value="DNA/RNA-bd_Est1-type"/>
</dbReference>
<name>A0A183S741_SCHSO</name>
<dbReference type="SUPFAM" id="SSF48452">
    <property type="entry name" value="TPR-like"/>
    <property type="match status" value="2"/>
</dbReference>
<keyword evidence="3" id="KW-0472">Membrane</keyword>
<dbReference type="GO" id="GO:0005697">
    <property type="term" value="C:telomerase holoenzyme complex"/>
    <property type="evidence" value="ECO:0007669"/>
    <property type="project" value="TreeGrafter"/>
</dbReference>
<dbReference type="InterPro" id="IPR002716">
    <property type="entry name" value="PIN_dom"/>
</dbReference>
<dbReference type="GO" id="GO:0000184">
    <property type="term" value="P:nuclear-transcribed mRNA catabolic process, nonsense-mediated decay"/>
    <property type="evidence" value="ECO:0007669"/>
    <property type="project" value="UniProtKB-KW"/>
</dbReference>
<dbReference type="InterPro" id="IPR029060">
    <property type="entry name" value="PIN-like_dom_sf"/>
</dbReference>
<feature type="domain" description="PIN" evidence="4">
    <location>
        <begin position="1465"/>
        <end position="1649"/>
    </location>
</feature>
<feature type="region of interest" description="Disordered" evidence="2">
    <location>
        <begin position="1033"/>
        <end position="1069"/>
    </location>
</feature>
<feature type="compositionally biased region" description="Low complexity" evidence="2">
    <location>
        <begin position="1046"/>
        <end position="1056"/>
    </location>
</feature>
<feature type="transmembrane region" description="Helical" evidence="3">
    <location>
        <begin position="119"/>
        <end position="140"/>
    </location>
</feature>
<dbReference type="Gene3D" id="1.25.40.10">
    <property type="entry name" value="Tetratricopeptide repeat domain"/>
    <property type="match status" value="1"/>
</dbReference>
<dbReference type="CDD" id="cd09885">
    <property type="entry name" value="PIN_Smg6-like"/>
    <property type="match status" value="1"/>
</dbReference>
<dbReference type="PANTHER" id="PTHR15696">
    <property type="entry name" value="SMG-7 SUPPRESSOR WITH MORPHOLOGICAL EFFECT ON GENITALIA PROTEIN 7"/>
    <property type="match status" value="1"/>
</dbReference>
<dbReference type="WBParaSite" id="SSLN_0000003801-mRNA-1">
    <property type="protein sequence ID" value="SSLN_0000003801-mRNA-1"/>
    <property type="gene ID" value="SSLN_0000003801"/>
</dbReference>
<feature type="region of interest" description="Disordered" evidence="2">
    <location>
        <begin position="1"/>
        <end position="33"/>
    </location>
</feature>
<dbReference type="Pfam" id="PF13638">
    <property type="entry name" value="PIN_4"/>
    <property type="match status" value="1"/>
</dbReference>
<feature type="region of interest" description="Disordered" evidence="2">
    <location>
        <begin position="885"/>
        <end position="918"/>
    </location>
</feature>
<dbReference type="InterPro" id="IPR045153">
    <property type="entry name" value="Est1/Ebs1-like"/>
</dbReference>
<feature type="compositionally biased region" description="Basic and acidic residues" evidence="2">
    <location>
        <begin position="1700"/>
        <end position="1714"/>
    </location>
</feature>
<sequence>LKIAHTGQREAPQPQQYSSSPQQGPKIAGHNHFSDCKRPLNEGAQASVTASSAAAAPVPTATYSGVSPLTAGLNFLSLASKVPASCAAPENAFTSLPYAALHTVPQAQLVKPKYYRLTVLNAGGGGLAILVLTKTLYFVYSKPPSPAVTEIVLQIVQMDAALTALMIPPGQCAFGLQPLPDETTNTEMTEPEKLFLRWWDTVEKLRGSLMLAFERVILEDLDFCNSAHVEQGMWKSVFYAVLESLRAWQNNPYLTALLPKPSGSETQKAVDHCGRLGQLIRQICVEQVIHAGERRLTSLLHRIQATRRVRLDYILADGRPPPETGSRTRRLVYLSAQKLMLFLGDLARYEELITGGQNYGKARSWYQKAQLLVPKNGRPYNQLAVLAVYTKFGCPERFTHMVCQLHDGMMARVMDNGTVSEAFAVINGMKQGCVPAAMLMCAYHDEYPAIRIAYGTDGYLLNSRRMQAPTGVSTTTVHVLLFADSFALNTVTEEDMQRNMDLFAADCANFRLTINIAKTPLSCNTRIDEVAHRISSASQDFGRLQASVWNRHGIHLSTKLKIYKAGSIAVTTSCHGAESFPSQLPAQNTEAEKQDRIPDTEFLEHTGILSIHAMLRQVQLRWSDHLVRMDGERLPKLFFYGDVATDARRQGGKKRRYKDTLLNFLKQLQIKPTTWEDLAQDRLAWKRSVKTGAAIYEANRIADAKAKRAARNTTTTAQTIYHNFIDAPPPTITDTIVPPPPLAPIMAANTTRPTLATSVATKYLPPAATATALSTGDGDSARHFDAMCYYMRTLAASNPFPTASQSLSALFNEIHVRAVDLMREHSSTSNWPGFGSQKQQTHVSAAAQISSMFSHSRPKRVEIWIHPLDRSVTIVQGNRSLTIPHSSVCGEGSTRRGREKSTSTPASRDEVIEDGNYEEEEEAQAEAEEYSNMSLIELSKRFGMHFMQAHGLLFTKIGMESFPEVASLALQALSGLLAQRPCPLSADRLCQILMVNMFNVDRAAAFTAQSTAAIAAAAAASAAAAAAAAAATSGPAGGENVRRRTSSSTVTATNTSGESKANEGKSTAGLRQRLDAETLRSVHHDHAARFALDTFSLICRRAAKLFSEPRPADAPAFWLAPDLRVLLPALRLWTEWMILHPEHWSPPPNHRDPTLRPFLDDCRLVAGLCTRAAQWLAAQSDRPAVAEITPTTQLVVQLHLQKLAAAAAASINAGENTGSVVGAAATAPASMPDPTVAGPEIEDDSLDGMSASLAAVAVETPSFPARAYPSKQQLQQQYTHLFEEVVFAGFKPMLDLVPKMYQYTGDFEPDRVSDFIRIEKIVLFGDFLCGIEPPLLSYNIEQRHYESVVERESGEGTARKQGRAVSSAAAATAESPRSSANSDDTPTTLVDAKPDVVTTTDNTDDSDIFGSETGTSDDIDALRRKRAALQSQFAEMQRLEAWRQQAVRQASAGGPRGVEIEVRPVYILPDTNCYIDWLEGVSSLAQTSSNYTVLVPIVVLNELDSLATQDRYQFNPASIESAFAQYLTSSPSTNSETSRASLIQERARAAIAYLETQFDRRNPRLRALTAKGSMLETIAYRHEANRGRQPGQNNDDVILTCCRQFCKEALAQMSAEGHIGPAGSADAKNLPMRLVREVVLLTSDRNLRLKALSLNIPARPLRSFVEWTGLPTPPLGSLSCTSGANLDPSPGCSTTVGGSKHTDHNRWDRRTTNK</sequence>